<keyword evidence="3" id="KW-1185">Reference proteome</keyword>
<comment type="caution">
    <text evidence="2">The sequence shown here is derived from an EMBL/GenBank/DDBJ whole genome shotgun (WGS) entry which is preliminary data.</text>
</comment>
<protein>
    <submittedName>
        <fullName evidence="2">Uncharacterized protein</fullName>
    </submittedName>
</protein>
<dbReference type="RefSeq" id="WP_319955398.1">
    <property type="nucleotide sequence ID" value="NZ_JAXAVX010000012.1"/>
</dbReference>
<evidence type="ECO:0000313" key="2">
    <source>
        <dbReference type="EMBL" id="MDX8153249.1"/>
    </source>
</evidence>
<feature type="region of interest" description="Disordered" evidence="1">
    <location>
        <begin position="166"/>
        <end position="194"/>
    </location>
</feature>
<gene>
    <name evidence="2" type="ORF">SK069_16745</name>
</gene>
<dbReference type="EMBL" id="JAXAVX010000012">
    <property type="protein sequence ID" value="MDX8153249.1"/>
    <property type="molecule type" value="Genomic_DNA"/>
</dbReference>
<accession>A0ABU4VN30</accession>
<name>A0ABU4VN30_9ACTN</name>
<reference evidence="2 3" key="1">
    <citation type="submission" date="2023-11" db="EMBL/GenBank/DDBJ databases">
        <authorList>
            <person name="Xu M."/>
            <person name="Jiang T."/>
        </authorList>
    </citation>
    <scope>NUCLEOTIDE SEQUENCE [LARGE SCALE GENOMIC DNA]</scope>
    <source>
        <strain evidence="2 3">SD</strain>
    </source>
</reference>
<sequence length="194" mass="20150">MHGHGTTDGDAGSSGPRSLASYDDLALHLWTPGPGRLLVQVDRSAVDLLPAAAAQLVAGLEGALGYRSQTAPTFTARLRWWIPGQHADGDRPQGLFIEDPCDGRLGLAIDRPHVPDADVDLPALDWFATAPSAVETVADAGWVTSRTTFRLDRCREIVAALRGAWSEPAGTDPGGGVASAADPDGADRAGSPAP</sequence>
<dbReference type="Proteomes" id="UP001277761">
    <property type="component" value="Unassembled WGS sequence"/>
</dbReference>
<organism evidence="2 3">
    <name type="scientific">Patulibacter brassicae</name>
    <dbReference type="NCBI Taxonomy" id="1705717"/>
    <lineage>
        <taxon>Bacteria</taxon>
        <taxon>Bacillati</taxon>
        <taxon>Actinomycetota</taxon>
        <taxon>Thermoleophilia</taxon>
        <taxon>Solirubrobacterales</taxon>
        <taxon>Patulibacteraceae</taxon>
        <taxon>Patulibacter</taxon>
    </lineage>
</organism>
<proteinExistence type="predicted"/>
<evidence type="ECO:0000313" key="3">
    <source>
        <dbReference type="Proteomes" id="UP001277761"/>
    </source>
</evidence>
<evidence type="ECO:0000256" key="1">
    <source>
        <dbReference type="SAM" id="MobiDB-lite"/>
    </source>
</evidence>